<dbReference type="EMBL" id="JAWDGP010004981">
    <property type="protein sequence ID" value="KAK3760467.1"/>
    <property type="molecule type" value="Genomic_DNA"/>
</dbReference>
<evidence type="ECO:0000313" key="2">
    <source>
        <dbReference type="Proteomes" id="UP001283361"/>
    </source>
</evidence>
<gene>
    <name evidence="1" type="ORF">RRG08_011179</name>
</gene>
<sequence length="94" mass="10914">MFRYLFWPRTNLNSSRQAKITVAQEAISDGRQKLNKPLDVQQAATDTLIWDRLQWLKRPAVMGLKSWRAKTESVFECRHLSTSEVFIMKSGDAN</sequence>
<reference evidence="1" key="1">
    <citation type="journal article" date="2023" name="G3 (Bethesda)">
        <title>A reference genome for the long-term kleptoplast-retaining sea slug Elysia crispata morphotype clarki.</title>
        <authorList>
            <person name="Eastman K.E."/>
            <person name="Pendleton A.L."/>
            <person name="Shaikh M.A."/>
            <person name="Suttiyut T."/>
            <person name="Ogas R."/>
            <person name="Tomko P."/>
            <person name="Gavelis G."/>
            <person name="Widhalm J.R."/>
            <person name="Wisecaver J.H."/>
        </authorList>
    </citation>
    <scope>NUCLEOTIDE SEQUENCE</scope>
    <source>
        <strain evidence="1">ECLA1</strain>
    </source>
</reference>
<organism evidence="1 2">
    <name type="scientific">Elysia crispata</name>
    <name type="common">lettuce slug</name>
    <dbReference type="NCBI Taxonomy" id="231223"/>
    <lineage>
        <taxon>Eukaryota</taxon>
        <taxon>Metazoa</taxon>
        <taxon>Spiralia</taxon>
        <taxon>Lophotrochozoa</taxon>
        <taxon>Mollusca</taxon>
        <taxon>Gastropoda</taxon>
        <taxon>Heterobranchia</taxon>
        <taxon>Euthyneura</taxon>
        <taxon>Panpulmonata</taxon>
        <taxon>Sacoglossa</taxon>
        <taxon>Placobranchoidea</taxon>
        <taxon>Plakobranchidae</taxon>
        <taxon>Elysia</taxon>
    </lineage>
</organism>
<name>A0AAE0Z249_9GAST</name>
<proteinExistence type="predicted"/>
<dbReference type="AlphaFoldDB" id="A0AAE0Z249"/>
<comment type="caution">
    <text evidence="1">The sequence shown here is derived from an EMBL/GenBank/DDBJ whole genome shotgun (WGS) entry which is preliminary data.</text>
</comment>
<keyword evidence="2" id="KW-1185">Reference proteome</keyword>
<dbReference type="Proteomes" id="UP001283361">
    <property type="component" value="Unassembled WGS sequence"/>
</dbReference>
<protein>
    <submittedName>
        <fullName evidence="1">Uncharacterized protein</fullName>
    </submittedName>
</protein>
<evidence type="ECO:0000313" key="1">
    <source>
        <dbReference type="EMBL" id="KAK3760467.1"/>
    </source>
</evidence>
<accession>A0AAE0Z249</accession>